<sequence>MRARHVTYQLEESTDGGHDWTLLVPGVPNIAPLRDLRAQRLKAALPGTRLRIRTCWWDSGKAAWQWHTNSEKLKQLPPRRGRPPRLTEPRHERRAVPLPPAPLRFQITSGRQMTLTVHGSGYTDKADAHAAFDLLLQTLPPGTVLRLSALRERPDGSVRECHVRTSRIQRPRSEPATRFEVRELHRHQTVHVTSVVGAAEALQTFSTLRATLPLDHTLHLVRIRLPVNGHPCEKLVRSFRRAQ</sequence>
<dbReference type="EMBL" id="BMQL01000021">
    <property type="protein sequence ID" value="GGR18051.1"/>
    <property type="molecule type" value="Genomic_DNA"/>
</dbReference>
<reference evidence="2" key="2">
    <citation type="submission" date="2020-09" db="EMBL/GenBank/DDBJ databases">
        <authorList>
            <person name="Sun Q."/>
            <person name="Ohkuma M."/>
        </authorList>
    </citation>
    <scope>NUCLEOTIDE SEQUENCE</scope>
    <source>
        <strain evidence="2">JCM 31311</strain>
    </source>
</reference>
<evidence type="ECO:0000313" key="2">
    <source>
        <dbReference type="EMBL" id="GGR18051.1"/>
    </source>
</evidence>
<keyword evidence="3" id="KW-1185">Reference proteome</keyword>
<evidence type="ECO:0000313" key="3">
    <source>
        <dbReference type="Proteomes" id="UP000603865"/>
    </source>
</evidence>
<name>A0A918CCY5_9DEIO</name>
<dbReference type="AlphaFoldDB" id="A0A918CCY5"/>
<proteinExistence type="predicted"/>
<gene>
    <name evidence="2" type="ORF">GCM10008957_33530</name>
</gene>
<accession>A0A918CCY5</accession>
<dbReference type="RefSeq" id="WP_189091665.1">
    <property type="nucleotide sequence ID" value="NZ_BMQL01000021.1"/>
</dbReference>
<evidence type="ECO:0000256" key="1">
    <source>
        <dbReference type="SAM" id="MobiDB-lite"/>
    </source>
</evidence>
<feature type="region of interest" description="Disordered" evidence="1">
    <location>
        <begin position="70"/>
        <end position="92"/>
    </location>
</feature>
<protein>
    <submittedName>
        <fullName evidence="2">Uncharacterized protein</fullName>
    </submittedName>
</protein>
<reference evidence="2" key="1">
    <citation type="journal article" date="2014" name="Int. J. Syst. Evol. Microbiol.">
        <title>Complete genome sequence of Corynebacterium casei LMG S-19264T (=DSM 44701T), isolated from a smear-ripened cheese.</title>
        <authorList>
            <consortium name="US DOE Joint Genome Institute (JGI-PGF)"/>
            <person name="Walter F."/>
            <person name="Albersmeier A."/>
            <person name="Kalinowski J."/>
            <person name="Ruckert C."/>
        </authorList>
    </citation>
    <scope>NUCLEOTIDE SEQUENCE</scope>
    <source>
        <strain evidence="2">JCM 31311</strain>
    </source>
</reference>
<organism evidence="2 3">
    <name type="scientific">Deinococcus ruber</name>
    <dbReference type="NCBI Taxonomy" id="1848197"/>
    <lineage>
        <taxon>Bacteria</taxon>
        <taxon>Thermotogati</taxon>
        <taxon>Deinococcota</taxon>
        <taxon>Deinococci</taxon>
        <taxon>Deinococcales</taxon>
        <taxon>Deinococcaceae</taxon>
        <taxon>Deinococcus</taxon>
    </lineage>
</organism>
<dbReference type="Proteomes" id="UP000603865">
    <property type="component" value="Unassembled WGS sequence"/>
</dbReference>
<comment type="caution">
    <text evidence="2">The sequence shown here is derived from an EMBL/GenBank/DDBJ whole genome shotgun (WGS) entry which is preliminary data.</text>
</comment>